<comment type="caution">
    <text evidence="1">The sequence shown here is derived from an EMBL/GenBank/DDBJ whole genome shotgun (WGS) entry which is preliminary data.</text>
</comment>
<dbReference type="Proteomes" id="UP000823775">
    <property type="component" value="Unassembled WGS sequence"/>
</dbReference>
<reference evidence="1 2" key="1">
    <citation type="journal article" date="2021" name="BMC Genomics">
        <title>Datura genome reveals duplications of psychoactive alkaloid biosynthetic genes and high mutation rate following tissue culture.</title>
        <authorList>
            <person name="Rajewski A."/>
            <person name="Carter-House D."/>
            <person name="Stajich J."/>
            <person name="Litt A."/>
        </authorList>
    </citation>
    <scope>NUCLEOTIDE SEQUENCE [LARGE SCALE GENOMIC DNA]</scope>
    <source>
        <strain evidence="1">AR-01</strain>
    </source>
</reference>
<gene>
    <name evidence="1" type="ORF">HAX54_039366</name>
</gene>
<organism evidence="1 2">
    <name type="scientific">Datura stramonium</name>
    <name type="common">Jimsonweed</name>
    <name type="synonym">Common thornapple</name>
    <dbReference type="NCBI Taxonomy" id="4076"/>
    <lineage>
        <taxon>Eukaryota</taxon>
        <taxon>Viridiplantae</taxon>
        <taxon>Streptophyta</taxon>
        <taxon>Embryophyta</taxon>
        <taxon>Tracheophyta</taxon>
        <taxon>Spermatophyta</taxon>
        <taxon>Magnoliopsida</taxon>
        <taxon>eudicotyledons</taxon>
        <taxon>Gunneridae</taxon>
        <taxon>Pentapetalae</taxon>
        <taxon>asterids</taxon>
        <taxon>lamiids</taxon>
        <taxon>Solanales</taxon>
        <taxon>Solanaceae</taxon>
        <taxon>Solanoideae</taxon>
        <taxon>Datureae</taxon>
        <taxon>Datura</taxon>
    </lineage>
</organism>
<sequence length="278" mass="30961">MADASAPKLKVWAGRLSVKMKRWLFFLGLSNQRMPIPPLMTPKPKFFDVADTPPSLSDSKRGSISASQLNTVIDAVHDTMEYLRQDEIEAVGTCFLALRGKRISLFSPPDFNYKLLLLGLTWANPLAGKKFLLTRQKVIHSIPSVALLPMDQDMLPAYHAKGAAGGYAKDVLALNRVLEMLKQLLLFLLTGQGHSIHSIQFLVRPLFHSLGVHIDELRRGSLLCLHTRLPFFESSAGPPTTSLRPDFLDFPEIRPPTLCYSLHALDPTVLILPLGIIY</sequence>
<dbReference type="EMBL" id="JACEIK010005450">
    <property type="protein sequence ID" value="MCE0481543.1"/>
    <property type="molecule type" value="Genomic_DNA"/>
</dbReference>
<proteinExistence type="predicted"/>
<evidence type="ECO:0000313" key="1">
    <source>
        <dbReference type="EMBL" id="MCE0481543.1"/>
    </source>
</evidence>
<name>A0ABS8VQD5_DATST</name>
<evidence type="ECO:0000313" key="2">
    <source>
        <dbReference type="Proteomes" id="UP000823775"/>
    </source>
</evidence>
<protein>
    <submittedName>
        <fullName evidence="1">Uncharacterized protein</fullName>
    </submittedName>
</protein>
<accession>A0ABS8VQD5</accession>
<keyword evidence="2" id="KW-1185">Reference proteome</keyword>